<evidence type="ECO:0000256" key="1">
    <source>
        <dbReference type="ARBA" id="ARBA00009673"/>
    </source>
</evidence>
<dbReference type="EC" id="3.1.1.-" evidence="2"/>
<keyword evidence="4" id="KW-1185">Reference proteome</keyword>
<comment type="subcellular location">
    <subcellularLocation>
        <location evidence="2">Cytoplasm</location>
    </subcellularLocation>
</comment>
<keyword evidence="2" id="KW-0963">Cytoplasm</keyword>
<name>A0A1T4Y2F5_9BACT</name>
<dbReference type="InterPro" id="IPR003732">
    <property type="entry name" value="Daa-tRNA_deacyls_DTD"/>
</dbReference>
<dbReference type="GO" id="GO:0019478">
    <property type="term" value="P:D-amino acid catabolic process"/>
    <property type="evidence" value="ECO:0007669"/>
    <property type="project" value="UniProtKB-UniRule"/>
</dbReference>
<dbReference type="STRING" id="1121449.SAMN02745704_02683"/>
<dbReference type="Pfam" id="PF02580">
    <property type="entry name" value="Tyr_Deacylase"/>
    <property type="match status" value="1"/>
</dbReference>
<dbReference type="GO" id="GO:0043908">
    <property type="term" value="F:Ser(Gly)-tRNA(Ala) hydrolase activity"/>
    <property type="evidence" value="ECO:0007669"/>
    <property type="project" value="UniProtKB-UniRule"/>
</dbReference>
<evidence type="ECO:0000256" key="2">
    <source>
        <dbReference type="HAMAP-Rule" id="MF_00518"/>
    </source>
</evidence>
<dbReference type="EMBL" id="FUYC01000024">
    <property type="protein sequence ID" value="SKA95994.1"/>
    <property type="molecule type" value="Genomic_DNA"/>
</dbReference>
<dbReference type="GO" id="GO:0051500">
    <property type="term" value="F:D-tyrosyl-tRNA(Tyr) deacylase activity"/>
    <property type="evidence" value="ECO:0007669"/>
    <property type="project" value="TreeGrafter"/>
</dbReference>
<comment type="subunit">
    <text evidence="2">Homodimer.</text>
</comment>
<dbReference type="FunFam" id="3.50.80.10:FF:000001">
    <property type="entry name" value="D-aminoacyl-tRNA deacylase"/>
    <property type="match status" value="1"/>
</dbReference>
<keyword evidence="2" id="KW-0378">Hydrolase</keyword>
<dbReference type="CDD" id="cd00563">
    <property type="entry name" value="Dtyr_deacylase"/>
    <property type="match status" value="1"/>
</dbReference>
<protein>
    <recommendedName>
        <fullName evidence="2">D-aminoacyl-tRNA deacylase</fullName>
        <shortName evidence="2">DTD</shortName>
        <ecNumber evidence="2">3.1.1.96</ecNumber>
    </recommendedName>
    <alternativeName>
        <fullName evidence="2">Gly-tRNA(Ala) deacylase</fullName>
        <ecNumber evidence="2">3.1.1.-</ecNumber>
    </alternativeName>
</protein>
<dbReference type="Gene3D" id="3.50.80.10">
    <property type="entry name" value="D-tyrosyl-tRNA(Tyr) deacylase"/>
    <property type="match status" value="1"/>
</dbReference>
<dbReference type="InterPro" id="IPR023509">
    <property type="entry name" value="DTD-like_sf"/>
</dbReference>
<reference evidence="3 4" key="1">
    <citation type="submission" date="2017-02" db="EMBL/GenBank/DDBJ databases">
        <authorList>
            <person name="Peterson S.W."/>
        </authorList>
    </citation>
    <scope>NUCLEOTIDE SEQUENCE [LARGE SCALE GENOMIC DNA]</scope>
    <source>
        <strain evidence="3 4">DSM 16080</strain>
    </source>
</reference>
<dbReference type="SUPFAM" id="SSF69500">
    <property type="entry name" value="DTD-like"/>
    <property type="match status" value="1"/>
</dbReference>
<comment type="similarity">
    <text evidence="1 2">Belongs to the DTD family.</text>
</comment>
<accession>A0A1T4Y2F5</accession>
<keyword evidence="2" id="KW-0694">RNA-binding</keyword>
<dbReference type="EC" id="3.1.1.96" evidence="2"/>
<evidence type="ECO:0000313" key="3">
    <source>
        <dbReference type="EMBL" id="SKA95994.1"/>
    </source>
</evidence>
<dbReference type="GO" id="GO:0000049">
    <property type="term" value="F:tRNA binding"/>
    <property type="evidence" value="ECO:0007669"/>
    <property type="project" value="UniProtKB-UniRule"/>
</dbReference>
<comment type="catalytic activity">
    <reaction evidence="2">
        <text>glycyl-tRNA(Ala) + H2O = tRNA(Ala) + glycine + H(+)</text>
        <dbReference type="Rhea" id="RHEA:53744"/>
        <dbReference type="Rhea" id="RHEA-COMP:9657"/>
        <dbReference type="Rhea" id="RHEA-COMP:13640"/>
        <dbReference type="ChEBI" id="CHEBI:15377"/>
        <dbReference type="ChEBI" id="CHEBI:15378"/>
        <dbReference type="ChEBI" id="CHEBI:57305"/>
        <dbReference type="ChEBI" id="CHEBI:78442"/>
        <dbReference type="ChEBI" id="CHEBI:78522"/>
    </reaction>
</comment>
<proteinExistence type="inferred from homology"/>
<dbReference type="AlphaFoldDB" id="A0A1T4Y2F5"/>
<dbReference type="OrthoDB" id="9801395at2"/>
<organism evidence="3 4">
    <name type="scientific">Paucidesulfovibrio gracilis DSM 16080</name>
    <dbReference type="NCBI Taxonomy" id="1121449"/>
    <lineage>
        <taxon>Bacteria</taxon>
        <taxon>Pseudomonadati</taxon>
        <taxon>Thermodesulfobacteriota</taxon>
        <taxon>Desulfovibrionia</taxon>
        <taxon>Desulfovibrionales</taxon>
        <taxon>Desulfovibrionaceae</taxon>
        <taxon>Paucidesulfovibrio</taxon>
    </lineage>
</organism>
<comment type="catalytic activity">
    <reaction evidence="2">
        <text>a D-aminoacyl-tRNA + H2O = a tRNA + a D-alpha-amino acid + H(+)</text>
        <dbReference type="Rhea" id="RHEA:13953"/>
        <dbReference type="Rhea" id="RHEA-COMP:10123"/>
        <dbReference type="Rhea" id="RHEA-COMP:10124"/>
        <dbReference type="ChEBI" id="CHEBI:15377"/>
        <dbReference type="ChEBI" id="CHEBI:15378"/>
        <dbReference type="ChEBI" id="CHEBI:59871"/>
        <dbReference type="ChEBI" id="CHEBI:78442"/>
        <dbReference type="ChEBI" id="CHEBI:79333"/>
        <dbReference type="EC" id="3.1.1.96"/>
    </reaction>
</comment>
<gene>
    <name evidence="2" type="primary">dtd</name>
    <name evidence="3" type="ORF">SAMN02745704_02683</name>
</gene>
<dbReference type="HAMAP" id="MF_00518">
    <property type="entry name" value="Deacylase_Dtd"/>
    <property type="match status" value="1"/>
</dbReference>
<dbReference type="PANTHER" id="PTHR10472">
    <property type="entry name" value="D-TYROSYL-TRNA TYR DEACYLASE"/>
    <property type="match status" value="1"/>
</dbReference>
<keyword evidence="2" id="KW-0820">tRNA-binding</keyword>
<comment type="function">
    <text evidence="2">An aminoacyl-tRNA editing enzyme that deacylates mischarged D-aminoacyl-tRNAs. Also deacylates mischarged glycyl-tRNA(Ala), protecting cells against glycine mischarging by AlaRS. Acts via tRNA-based rather than protein-based catalysis; rejects L-amino acids rather than detecting D-amino acids in the active site. By recycling D-aminoacyl-tRNA to D-amino acids and free tRNA molecules, this enzyme counteracts the toxicity associated with the formation of D-aminoacyl-tRNA entities in vivo and helps enforce protein L-homochirality.</text>
</comment>
<dbReference type="PANTHER" id="PTHR10472:SF5">
    <property type="entry name" value="D-AMINOACYL-TRNA DEACYLASE 1"/>
    <property type="match status" value="1"/>
</dbReference>
<evidence type="ECO:0000313" key="4">
    <source>
        <dbReference type="Proteomes" id="UP000190027"/>
    </source>
</evidence>
<dbReference type="NCBIfam" id="TIGR00256">
    <property type="entry name" value="D-aminoacyl-tRNA deacylase"/>
    <property type="match status" value="1"/>
</dbReference>
<comment type="domain">
    <text evidence="2">A Gly-cisPro motif from one monomer fits into the active site of the other monomer to allow specific chiral rejection of L-amino acids.</text>
</comment>
<dbReference type="RefSeq" id="WP_078718227.1">
    <property type="nucleotide sequence ID" value="NZ_FUYC01000024.1"/>
</dbReference>
<dbReference type="GO" id="GO:0106026">
    <property type="term" value="F:Gly-tRNA(Ala) deacylase activity"/>
    <property type="evidence" value="ECO:0007669"/>
    <property type="project" value="UniProtKB-UniRule"/>
</dbReference>
<dbReference type="GO" id="GO:0005737">
    <property type="term" value="C:cytoplasm"/>
    <property type="evidence" value="ECO:0007669"/>
    <property type="project" value="UniProtKB-SubCell"/>
</dbReference>
<dbReference type="Proteomes" id="UP000190027">
    <property type="component" value="Unassembled WGS sequence"/>
</dbReference>
<sequence>MRLLVQRVSRASVDVAGETVGEIGPGLLVLAGFGIEDQDDAPGSPLWDKLLNKLLGLRIFSDENGKMNQSVRDAQGSLLVVSQFTLHADCRKGMRPSFAGFSARPELAETLYHRLVDDLRDRHDGVVATGRFGAEMQVELVNDGPVTILLDSRDFTSG</sequence>
<feature type="short sequence motif" description="Gly-cisPro motif, important for rejection of L-amino acids" evidence="2">
    <location>
        <begin position="144"/>
        <end position="145"/>
    </location>
</feature>